<dbReference type="Proteomes" id="UP000242175">
    <property type="component" value="Chromosome small"/>
</dbReference>
<keyword evidence="1" id="KW-0732">Signal</keyword>
<protein>
    <recommendedName>
        <fullName evidence="4">Lipoprotein</fullName>
    </recommendedName>
</protein>
<sequence>MRKLTKILFVFVVCLLLSSCDFSEENALAKKQEMIYSSYQHTLNTIKKYPNVNTNLNHAYGWAIFTNKKEVTYQTNYGYGLAHNNLSNKYTFMKMKVPSKKFFDDKKIKIIFVFRTKEAFENFVKTGLLLTPPPKHPIEQTKMNTDNSIYSMRNYQTNVIGYLITKKGFATKVDINKIQYWKDASLNNRD</sequence>
<gene>
    <name evidence="2" type="ORF">CF386_09980</name>
</gene>
<evidence type="ECO:0008006" key="4">
    <source>
        <dbReference type="Google" id="ProtNLM"/>
    </source>
</evidence>
<feature type="signal peptide" evidence="1">
    <location>
        <begin position="1"/>
        <end position="23"/>
    </location>
</feature>
<feature type="chain" id="PRO_5012149059" description="Lipoprotein" evidence="1">
    <location>
        <begin position="24"/>
        <end position="190"/>
    </location>
</feature>
<evidence type="ECO:0000313" key="2">
    <source>
        <dbReference type="EMBL" id="ASK79381.1"/>
    </source>
</evidence>
<organism evidence="2 3">
    <name type="scientific">Paraphotobacterium marinum</name>
    <dbReference type="NCBI Taxonomy" id="1755811"/>
    <lineage>
        <taxon>Bacteria</taxon>
        <taxon>Pseudomonadati</taxon>
        <taxon>Pseudomonadota</taxon>
        <taxon>Gammaproteobacteria</taxon>
        <taxon>Vibrionales</taxon>
        <taxon>Vibrionaceae</taxon>
        <taxon>Paraphotobacterium</taxon>
    </lineage>
</organism>
<dbReference type="RefSeq" id="WP_089074289.1">
    <property type="nucleotide sequence ID" value="NZ_CBCSAM010000004.1"/>
</dbReference>
<proteinExistence type="predicted"/>
<reference evidence="2 3" key="1">
    <citation type="journal article" date="2016" name="Int. J. Syst. Evol. Microbiol.">
        <title>Paraphotobacterium marinum gen. nov., sp. nov., a member of the family Vibrionaceae, isolated from surface seawater.</title>
        <authorList>
            <person name="Huang Z."/>
            <person name="Dong C."/>
            <person name="Shao Z."/>
        </authorList>
    </citation>
    <scope>NUCLEOTIDE SEQUENCE [LARGE SCALE GENOMIC DNA]</scope>
    <source>
        <strain evidence="2 3">NSCS20N07D</strain>
    </source>
</reference>
<dbReference type="EMBL" id="CP022356">
    <property type="protein sequence ID" value="ASK79381.1"/>
    <property type="molecule type" value="Genomic_DNA"/>
</dbReference>
<accession>A0A220VGF0</accession>
<dbReference type="AlphaFoldDB" id="A0A220VGF0"/>
<dbReference type="PROSITE" id="PS51257">
    <property type="entry name" value="PROKAR_LIPOPROTEIN"/>
    <property type="match status" value="1"/>
</dbReference>
<evidence type="ECO:0000256" key="1">
    <source>
        <dbReference type="SAM" id="SignalP"/>
    </source>
</evidence>
<evidence type="ECO:0000313" key="3">
    <source>
        <dbReference type="Proteomes" id="UP000242175"/>
    </source>
</evidence>
<keyword evidence="3" id="KW-1185">Reference proteome</keyword>
<dbReference type="KEGG" id="pmai:CF386_09980"/>
<name>A0A220VGF0_9GAMM</name>